<reference evidence="6 7" key="1">
    <citation type="submission" date="2023-06" db="EMBL/GenBank/DDBJ databases">
        <title>Pelomonas sp. APW6 16S ribosomal RNA gene genome sequencing and assembly.</title>
        <authorList>
            <person name="Woo H."/>
        </authorList>
    </citation>
    <scope>NUCLEOTIDE SEQUENCE [LARGE SCALE GENOMIC DNA]</scope>
    <source>
        <strain evidence="6 7">APW6</strain>
    </source>
</reference>
<name>A0ABT7LQE2_9BURK</name>
<dbReference type="SMART" id="SM00382">
    <property type="entry name" value="AAA"/>
    <property type="match status" value="1"/>
</dbReference>
<feature type="domain" description="ABC transporter" evidence="5">
    <location>
        <begin position="4"/>
        <end position="238"/>
    </location>
</feature>
<dbReference type="InterPro" id="IPR003593">
    <property type="entry name" value="AAA+_ATPase"/>
</dbReference>
<comment type="caution">
    <text evidence="6">The sequence shown here is derived from an EMBL/GenBank/DDBJ whole genome shotgun (WGS) entry which is preliminary data.</text>
</comment>
<keyword evidence="1" id="KW-0813">Transport</keyword>
<dbReference type="Pfam" id="PF12399">
    <property type="entry name" value="BCA_ABC_TP_C"/>
    <property type="match status" value="1"/>
</dbReference>
<dbReference type="EMBL" id="JASVDS010000005">
    <property type="protein sequence ID" value="MDL5033716.1"/>
    <property type="molecule type" value="Genomic_DNA"/>
</dbReference>
<dbReference type="InterPro" id="IPR051120">
    <property type="entry name" value="ABC_AA/LPS_Transport"/>
</dbReference>
<dbReference type="InterPro" id="IPR027417">
    <property type="entry name" value="P-loop_NTPase"/>
</dbReference>
<evidence type="ECO:0000256" key="4">
    <source>
        <dbReference type="ARBA" id="ARBA00022840"/>
    </source>
</evidence>
<organism evidence="6 7">
    <name type="scientific">Roseateles subflavus</name>
    <dbReference type="NCBI Taxonomy" id="3053353"/>
    <lineage>
        <taxon>Bacteria</taxon>
        <taxon>Pseudomonadati</taxon>
        <taxon>Pseudomonadota</taxon>
        <taxon>Betaproteobacteria</taxon>
        <taxon>Burkholderiales</taxon>
        <taxon>Sphaerotilaceae</taxon>
        <taxon>Roseateles</taxon>
    </lineage>
</organism>
<keyword evidence="7" id="KW-1185">Reference proteome</keyword>
<dbReference type="Pfam" id="PF00005">
    <property type="entry name" value="ABC_tran"/>
    <property type="match status" value="1"/>
</dbReference>
<keyword evidence="2" id="KW-1003">Cell membrane</keyword>
<gene>
    <name evidence="6" type="ORF">QRD43_17530</name>
</gene>
<dbReference type="PANTHER" id="PTHR45772">
    <property type="entry name" value="CONSERVED COMPONENT OF ABC TRANSPORTER FOR NATURAL AMINO ACIDS-RELATED"/>
    <property type="match status" value="1"/>
</dbReference>
<dbReference type="InterPro" id="IPR003439">
    <property type="entry name" value="ABC_transporter-like_ATP-bd"/>
</dbReference>
<evidence type="ECO:0000313" key="7">
    <source>
        <dbReference type="Proteomes" id="UP001238603"/>
    </source>
</evidence>
<evidence type="ECO:0000313" key="6">
    <source>
        <dbReference type="EMBL" id="MDL5033716.1"/>
    </source>
</evidence>
<sequence length="243" mass="25858">MTLLAVEGLSKRFGGVRAVESLSFQVEAGTLFGIIGPNGAGKTSLFNLMSGFHRADRGSVRLAGAELVGRSAHEVARAGLARTFQLVRPFVGLRTIEVLMLPLGAPGRGLPPSACSLRAMALLEALGLGALAQAPAESLNQGELRLLDIGRALAQEPAVLLLDEPFSGLGLPAIRTLIRCLQERRADRGTTVVIEHRLRELMPLMDRVLVMNFGERLAEGPPAQIARDARVIEAYLGRLGDAA</sequence>
<dbReference type="RefSeq" id="WP_285983797.1">
    <property type="nucleotide sequence ID" value="NZ_JASVDS010000005.1"/>
</dbReference>
<accession>A0ABT7LQE2</accession>
<proteinExistence type="predicted"/>
<dbReference type="PROSITE" id="PS50893">
    <property type="entry name" value="ABC_TRANSPORTER_2"/>
    <property type="match status" value="1"/>
</dbReference>
<dbReference type="GO" id="GO:0005524">
    <property type="term" value="F:ATP binding"/>
    <property type="evidence" value="ECO:0007669"/>
    <property type="project" value="UniProtKB-KW"/>
</dbReference>
<dbReference type="SUPFAM" id="SSF52540">
    <property type="entry name" value="P-loop containing nucleoside triphosphate hydrolases"/>
    <property type="match status" value="1"/>
</dbReference>
<dbReference type="PANTHER" id="PTHR45772:SF9">
    <property type="entry name" value="CONSERVED COMPONENT OF ABC TRANSPORTER FOR NATURAL AMINO ACIDS"/>
    <property type="match status" value="1"/>
</dbReference>
<dbReference type="Gene3D" id="3.40.50.300">
    <property type="entry name" value="P-loop containing nucleotide triphosphate hydrolases"/>
    <property type="match status" value="1"/>
</dbReference>
<dbReference type="Proteomes" id="UP001238603">
    <property type="component" value="Unassembled WGS sequence"/>
</dbReference>
<evidence type="ECO:0000256" key="3">
    <source>
        <dbReference type="ARBA" id="ARBA00022741"/>
    </source>
</evidence>
<evidence type="ECO:0000256" key="1">
    <source>
        <dbReference type="ARBA" id="ARBA00022448"/>
    </source>
</evidence>
<keyword evidence="3" id="KW-0547">Nucleotide-binding</keyword>
<protein>
    <submittedName>
        <fullName evidence="6">ATP-binding cassette domain-containing protein</fullName>
    </submittedName>
</protein>
<dbReference type="InterPro" id="IPR032823">
    <property type="entry name" value="BCA_ABC_TP_C"/>
</dbReference>
<keyword evidence="2" id="KW-0472">Membrane</keyword>
<evidence type="ECO:0000259" key="5">
    <source>
        <dbReference type="PROSITE" id="PS50893"/>
    </source>
</evidence>
<evidence type="ECO:0000256" key="2">
    <source>
        <dbReference type="ARBA" id="ARBA00022475"/>
    </source>
</evidence>
<keyword evidence="4 6" id="KW-0067">ATP-binding</keyword>